<evidence type="ECO:0000256" key="3">
    <source>
        <dbReference type="SAM" id="MobiDB-lite"/>
    </source>
</evidence>
<dbReference type="GO" id="GO:0009986">
    <property type="term" value="C:cell surface"/>
    <property type="evidence" value="ECO:0007669"/>
    <property type="project" value="TreeGrafter"/>
</dbReference>
<dbReference type="OrthoDB" id="6355002at2759"/>
<dbReference type="GO" id="GO:0005576">
    <property type="term" value="C:extracellular region"/>
    <property type="evidence" value="ECO:0007669"/>
    <property type="project" value="UniProtKB-SubCell"/>
</dbReference>
<keyword evidence="4" id="KW-0732">Signal</keyword>
<gene>
    <name evidence="5" type="ORF">HPB48_005786</name>
</gene>
<evidence type="ECO:0000313" key="5">
    <source>
        <dbReference type="EMBL" id="KAH9365616.1"/>
    </source>
</evidence>
<name>A0A9J6FTH0_HAELO</name>
<evidence type="ECO:0000313" key="6">
    <source>
        <dbReference type="Proteomes" id="UP000821853"/>
    </source>
</evidence>
<evidence type="ECO:0000256" key="2">
    <source>
        <dbReference type="ARBA" id="ARBA00022525"/>
    </source>
</evidence>
<dbReference type="EMBL" id="JABSTR010000003">
    <property type="protein sequence ID" value="KAH9365616.1"/>
    <property type="molecule type" value="Genomic_DNA"/>
</dbReference>
<comment type="subcellular location">
    <subcellularLocation>
        <location evidence="1">Secreted</location>
    </subcellularLocation>
</comment>
<reference evidence="5 6" key="1">
    <citation type="journal article" date="2020" name="Cell">
        <title>Large-Scale Comparative Analyses of Tick Genomes Elucidate Their Genetic Diversity and Vector Capacities.</title>
        <authorList>
            <consortium name="Tick Genome and Microbiome Consortium (TIGMIC)"/>
            <person name="Jia N."/>
            <person name="Wang J."/>
            <person name="Shi W."/>
            <person name="Du L."/>
            <person name="Sun Y."/>
            <person name="Zhan W."/>
            <person name="Jiang J.F."/>
            <person name="Wang Q."/>
            <person name="Zhang B."/>
            <person name="Ji P."/>
            <person name="Bell-Sakyi L."/>
            <person name="Cui X.M."/>
            <person name="Yuan T.T."/>
            <person name="Jiang B.G."/>
            <person name="Yang W.F."/>
            <person name="Lam T.T."/>
            <person name="Chang Q.C."/>
            <person name="Ding S.J."/>
            <person name="Wang X.J."/>
            <person name="Zhu J.G."/>
            <person name="Ruan X.D."/>
            <person name="Zhao L."/>
            <person name="Wei J.T."/>
            <person name="Ye R.Z."/>
            <person name="Que T.C."/>
            <person name="Du C.H."/>
            <person name="Zhou Y.H."/>
            <person name="Cheng J.X."/>
            <person name="Dai P.F."/>
            <person name="Guo W.B."/>
            <person name="Han X.H."/>
            <person name="Huang E.J."/>
            <person name="Li L.F."/>
            <person name="Wei W."/>
            <person name="Gao Y.C."/>
            <person name="Liu J.Z."/>
            <person name="Shao H.Z."/>
            <person name="Wang X."/>
            <person name="Wang C.C."/>
            <person name="Yang T.C."/>
            <person name="Huo Q.B."/>
            <person name="Li W."/>
            <person name="Chen H.Y."/>
            <person name="Chen S.E."/>
            <person name="Zhou L.G."/>
            <person name="Ni X.B."/>
            <person name="Tian J.H."/>
            <person name="Sheng Y."/>
            <person name="Liu T."/>
            <person name="Pan Y.S."/>
            <person name="Xia L.Y."/>
            <person name="Li J."/>
            <person name="Zhao F."/>
            <person name="Cao W.C."/>
        </authorList>
    </citation>
    <scope>NUCLEOTIDE SEQUENCE [LARGE SCALE GENOMIC DNA]</scope>
    <source>
        <strain evidence="5">HaeL-2018</strain>
    </source>
</reference>
<keyword evidence="2" id="KW-0964">Secreted</keyword>
<dbReference type="PANTHER" id="PTHR22918:SF6">
    <property type="entry name" value="EG:8D8.1 PROTEIN-RELATED"/>
    <property type="match status" value="1"/>
</dbReference>
<accession>A0A9J6FTH0</accession>
<feature type="region of interest" description="Disordered" evidence="3">
    <location>
        <begin position="797"/>
        <end position="818"/>
    </location>
</feature>
<evidence type="ECO:0000256" key="1">
    <source>
        <dbReference type="ARBA" id="ARBA00004613"/>
    </source>
</evidence>
<feature type="compositionally biased region" description="Basic and acidic residues" evidence="3">
    <location>
        <begin position="797"/>
        <end position="808"/>
    </location>
</feature>
<feature type="chain" id="PRO_5039887289" evidence="4">
    <location>
        <begin position="24"/>
        <end position="818"/>
    </location>
</feature>
<protein>
    <submittedName>
        <fullName evidence="5">Uncharacterized protein</fullName>
    </submittedName>
</protein>
<keyword evidence="6" id="KW-1185">Reference proteome</keyword>
<dbReference type="AlphaFoldDB" id="A0A9J6FTH0"/>
<organism evidence="5 6">
    <name type="scientific">Haemaphysalis longicornis</name>
    <name type="common">Bush tick</name>
    <dbReference type="NCBI Taxonomy" id="44386"/>
    <lineage>
        <taxon>Eukaryota</taxon>
        <taxon>Metazoa</taxon>
        <taxon>Ecdysozoa</taxon>
        <taxon>Arthropoda</taxon>
        <taxon>Chelicerata</taxon>
        <taxon>Arachnida</taxon>
        <taxon>Acari</taxon>
        <taxon>Parasitiformes</taxon>
        <taxon>Ixodida</taxon>
        <taxon>Ixodoidea</taxon>
        <taxon>Ixodidae</taxon>
        <taxon>Haemaphysalinae</taxon>
        <taxon>Haemaphysalis</taxon>
    </lineage>
</organism>
<dbReference type="VEuPathDB" id="VectorBase:HLOH_057166"/>
<proteinExistence type="predicted"/>
<evidence type="ECO:0000256" key="4">
    <source>
        <dbReference type="SAM" id="SignalP"/>
    </source>
</evidence>
<feature type="signal peptide" evidence="4">
    <location>
        <begin position="1"/>
        <end position="23"/>
    </location>
</feature>
<dbReference type="GO" id="GO:0008201">
    <property type="term" value="F:heparin binding"/>
    <property type="evidence" value="ECO:0007669"/>
    <property type="project" value="TreeGrafter"/>
</dbReference>
<dbReference type="Proteomes" id="UP000821853">
    <property type="component" value="Unassembled WGS sequence"/>
</dbReference>
<dbReference type="InterPro" id="IPR051666">
    <property type="entry name" value="SP_Capacitation_Regulator"/>
</dbReference>
<dbReference type="PANTHER" id="PTHR22918">
    <property type="entry name" value="SEMINAL PLASMA PROTEIN"/>
    <property type="match status" value="1"/>
</dbReference>
<sequence length="818" mass="90295">MKTLKWTLLITLTLHVYTVGALSQGEELEDYFRRKMNDFKIKLHEGFERARLQRSKRSVIAPNNPDYGVPPQDHMRVVGTKPVDLGIQFGNVSCWEPINFVGTTMLLVATRSGRVELLRWAGGRYSAFAGMSTSLATSKAKAFVYGDQLWLACLHQRRGPNEQFVRLYQLQGQQLVTKQSIELGGESDIDVVRGAKAHYLVTCVFRSFSTSGTSYNGKLVLYEWKNTQFDAVSQHTVIGAKSLVAWSMDGPLFIVFSFFSSGREQELSYVQVIRFWQAFKVNHFTVAGIHYLTFLTKQGVFLYWYSGDQFLEWQTLLNTEDAEDVSVFSLPNGEAAIAVLRKAEVMFFLETESSTYNCTFTLKMAGTALSRVVFQFVEGQYFMFATRVLPSPPEPALQLVLQKYSFVAYGKPDPLLECLHNLEGTLSRRQVHADHLAANIGRVWTSNGQKPLAAELVVIDAPVRVTGSVTAPKAVIVPGAQRVPTITPSDVSRQMDEVGSSITRMENELKNVVFKSVPQTIQAVMMTNKDQLVTGNLKFGHVTLTDLNVQAGRTINGVDPAKVVTTNTAQAVHGRKEFARLHVPGDLKVATTTNNRDLSEFVKQLVPLHGVSTVTGEWKFEAPLTVGSALALKNPINGLYSIAKLYGEAVDKHSHQTIHGAKTYQAPVVIRGNAEVAGALNGVRPSHDLVTLHTPQAITGTWVVKDSLHFKRNLNAATVNGLDLARDAVLRTRGPQVLYGRKTFESDVFVARDIAMTPGSTIDGVDPSELGRIAGTETVYNSAVDIGSMIVIRERRGAEGHQRPHDQGPAELDLAQIG</sequence>
<dbReference type="OMA" id="SYYDEQW"/>
<comment type="caution">
    <text evidence="5">The sequence shown here is derived from an EMBL/GenBank/DDBJ whole genome shotgun (WGS) entry which is preliminary data.</text>
</comment>